<evidence type="ECO:0008006" key="3">
    <source>
        <dbReference type="Google" id="ProtNLM"/>
    </source>
</evidence>
<organism evidence="1 2">
    <name type="scientific">Acinetobacter modestus</name>
    <dbReference type="NCBI Taxonomy" id="1776740"/>
    <lineage>
        <taxon>Bacteria</taxon>
        <taxon>Pseudomonadati</taxon>
        <taxon>Pseudomonadota</taxon>
        <taxon>Gammaproteobacteria</taxon>
        <taxon>Moraxellales</taxon>
        <taxon>Moraxellaceae</taxon>
        <taxon>Acinetobacter</taxon>
    </lineage>
</organism>
<dbReference type="RefSeq" id="WP_004662937.1">
    <property type="nucleotide sequence ID" value="NZ_BMDV01000001.1"/>
</dbReference>
<dbReference type="GeneID" id="92835775"/>
<reference evidence="2" key="1">
    <citation type="submission" date="2013-02" db="EMBL/GenBank/DDBJ databases">
        <title>The Genome Sequence of Acinetobacter sp. NIPH 236.</title>
        <authorList>
            <consortium name="The Broad Institute Genome Sequencing Platform"/>
            <consortium name="The Broad Institute Genome Sequencing Center for Infectious Disease"/>
            <person name="Cerqueira G."/>
            <person name="Feldgarden M."/>
            <person name="Courvalin P."/>
            <person name="Perichon B."/>
            <person name="Grillot-Courvalin C."/>
            <person name="Clermont D."/>
            <person name="Rocha E."/>
            <person name="Yoon E.-J."/>
            <person name="Nemec A."/>
            <person name="Walker B."/>
            <person name="Young S.K."/>
            <person name="Zeng Q."/>
            <person name="Gargeya S."/>
            <person name="Fitzgerald M."/>
            <person name="Haas B."/>
            <person name="Abouelleil A."/>
            <person name="Alvarado L."/>
            <person name="Arachchi H.M."/>
            <person name="Berlin A.M."/>
            <person name="Chapman S.B."/>
            <person name="Dewar J."/>
            <person name="Goldberg J."/>
            <person name="Griggs A."/>
            <person name="Gujja S."/>
            <person name="Hansen M."/>
            <person name="Howarth C."/>
            <person name="Imamovic A."/>
            <person name="Larimer J."/>
            <person name="McCowan C."/>
            <person name="Murphy C."/>
            <person name="Neiman D."/>
            <person name="Pearson M."/>
            <person name="Priest M."/>
            <person name="Roberts A."/>
            <person name="Saif S."/>
            <person name="Shea T."/>
            <person name="Sisk P."/>
            <person name="Sykes S."/>
            <person name="Wortman J."/>
            <person name="Nusbaum C."/>
            <person name="Birren B."/>
        </authorList>
    </citation>
    <scope>NUCLEOTIDE SEQUENCE [LARGE SCALE GENOMIC DNA]</scope>
    <source>
        <strain evidence="2">NIPH 236</strain>
    </source>
</reference>
<reference evidence="1 2" key="2">
    <citation type="journal article" date="2016" name="Int. J. Syst. Evol. Microbiol.">
        <title>Taxonomy of haemolytic and/or proteolytic strains of the genus Acinetobacter with the proposal of Acinetobacter courvalinii sp. nov. (genomic species 14 sensu Bouvet &amp; Jeanjean), Acinetobacter dispersus sp. nov. (genomic species 17), Acinetobacter modestus sp. nov., Acinetobacter proteolyticus sp. nov. and Acinetobacter vivianii sp. nov.</title>
        <authorList>
            <person name="Nemec A."/>
            <person name="Radolfova-Krizova L."/>
            <person name="Maixnerova M."/>
            <person name="Vrestiakova E."/>
            <person name="Jezek P."/>
            <person name="Sedo O."/>
        </authorList>
    </citation>
    <scope>NUCLEOTIDE SEQUENCE [LARGE SCALE GENOMIC DNA]</scope>
    <source>
        <strain evidence="1 2">NIPH 236</strain>
    </source>
</reference>
<accession>A0ABN0JNH8</accession>
<dbReference type="InterPro" id="IPR025358">
    <property type="entry name" value="DUF4262"/>
</dbReference>
<dbReference type="Proteomes" id="UP000013190">
    <property type="component" value="Unassembled WGS sequence"/>
</dbReference>
<protein>
    <recommendedName>
        <fullName evidence="3">DUF4262 domain-containing protein</fullName>
    </recommendedName>
</protein>
<evidence type="ECO:0000313" key="2">
    <source>
        <dbReference type="Proteomes" id="UP000013190"/>
    </source>
</evidence>
<dbReference type="EMBL" id="APOJ01000025">
    <property type="protein sequence ID" value="ENU26852.1"/>
    <property type="molecule type" value="Genomic_DNA"/>
</dbReference>
<evidence type="ECO:0000313" key="1">
    <source>
        <dbReference type="EMBL" id="ENU26852.1"/>
    </source>
</evidence>
<name>A0ABN0JNH8_9GAMM</name>
<gene>
    <name evidence="1" type="ORF">F992_02403</name>
</gene>
<proteinExistence type="predicted"/>
<comment type="caution">
    <text evidence="1">The sequence shown here is derived from an EMBL/GenBank/DDBJ whole genome shotgun (WGS) entry which is preliminary data.</text>
</comment>
<keyword evidence="2" id="KW-1185">Reference proteome</keyword>
<sequence length="256" mass="29774">MNTDHPHDCPTPDALINTTKLNIEKHGLQIIGISATDYLPSFSYSIGLYESYQHPEIICFGLPTDLAHTIINDVANLIKNGETIALNQEYGDQIFKETRAQFLHVDVKNIEDYFGAALNYYQHDNFSALQLVWADRNNKLPWEDGFEEKLIYDQPLLDRNTDFKFREAKNLGIFTTRQWLEHDQPILRVIHDTDGDWQFLTGDQEAEDIRLVALEQMVLRDPTLNEVFDLDYNQAAERDFMGGKWERSNLEDYKDI</sequence>
<dbReference type="Pfam" id="PF14081">
    <property type="entry name" value="DUF4262"/>
    <property type="match status" value="1"/>
</dbReference>